<evidence type="ECO:0008006" key="3">
    <source>
        <dbReference type="Google" id="ProtNLM"/>
    </source>
</evidence>
<sequence length="218" mass="25131">MVESQIPSFFPEILAKCGPSLKHFKLQSVPPRWSLDLPAQSQDKHLLSQLEHLAAPGELIKLESLELLLLNTGRSGWYRSFDFQSLTTLTIINEEQSSDDDIFFDHLRKLKVRIKGLYTNMYSHSMARYISLSGHLEEFIFPAKWLDFTNALPDLSGHFGSLRSLFLEDLIPPLLRVEHALEYLRLTVSNCRFLEQLAFNMSALDKGYMESYFHLPNP</sequence>
<reference evidence="1 2" key="1">
    <citation type="submission" date="2024-07" db="EMBL/GenBank/DDBJ databases">
        <title>Section-level genome sequencing and comparative genomics of Aspergillus sections Usti and Cavernicolus.</title>
        <authorList>
            <consortium name="Lawrence Berkeley National Laboratory"/>
            <person name="Nybo J.L."/>
            <person name="Vesth T.C."/>
            <person name="Theobald S."/>
            <person name="Frisvad J.C."/>
            <person name="Larsen T.O."/>
            <person name="Kjaerboelling I."/>
            <person name="Rothschild-Mancinelli K."/>
            <person name="Lyhne E.K."/>
            <person name="Kogle M.E."/>
            <person name="Barry K."/>
            <person name="Clum A."/>
            <person name="Na H."/>
            <person name="Ledsgaard L."/>
            <person name="Lin J."/>
            <person name="Lipzen A."/>
            <person name="Kuo A."/>
            <person name="Riley R."/>
            <person name="Mondo S."/>
            <person name="Labutti K."/>
            <person name="Haridas S."/>
            <person name="Pangalinan J."/>
            <person name="Salamov A.A."/>
            <person name="Simmons B.A."/>
            <person name="Magnuson J.K."/>
            <person name="Chen J."/>
            <person name="Drula E."/>
            <person name="Henrissat B."/>
            <person name="Wiebenga A."/>
            <person name="Lubbers R.J."/>
            <person name="Gomes A.C."/>
            <person name="Makela M.R."/>
            <person name="Stajich J."/>
            <person name="Grigoriev I.V."/>
            <person name="Mortensen U.H."/>
            <person name="De Vries R.P."/>
            <person name="Baker S.E."/>
            <person name="Andersen M.R."/>
        </authorList>
    </citation>
    <scope>NUCLEOTIDE SEQUENCE [LARGE SCALE GENOMIC DNA]</scope>
    <source>
        <strain evidence="1 2">CBS 123904</strain>
    </source>
</reference>
<dbReference type="Proteomes" id="UP001610446">
    <property type="component" value="Unassembled WGS sequence"/>
</dbReference>
<evidence type="ECO:0000313" key="2">
    <source>
        <dbReference type="Proteomes" id="UP001610446"/>
    </source>
</evidence>
<dbReference type="EMBL" id="JBFXLU010000014">
    <property type="protein sequence ID" value="KAL2854453.1"/>
    <property type="molecule type" value="Genomic_DNA"/>
</dbReference>
<keyword evidence="2" id="KW-1185">Reference proteome</keyword>
<protein>
    <recommendedName>
        <fullName evidence="3">F-box domain-containing protein</fullName>
    </recommendedName>
</protein>
<proteinExistence type="predicted"/>
<gene>
    <name evidence="1" type="ORF">BJY01DRAFT_205193</name>
</gene>
<accession>A0ABR4KQA0</accession>
<evidence type="ECO:0000313" key="1">
    <source>
        <dbReference type="EMBL" id="KAL2854453.1"/>
    </source>
</evidence>
<organism evidence="1 2">
    <name type="scientific">Aspergillus pseudoustus</name>
    <dbReference type="NCBI Taxonomy" id="1810923"/>
    <lineage>
        <taxon>Eukaryota</taxon>
        <taxon>Fungi</taxon>
        <taxon>Dikarya</taxon>
        <taxon>Ascomycota</taxon>
        <taxon>Pezizomycotina</taxon>
        <taxon>Eurotiomycetes</taxon>
        <taxon>Eurotiomycetidae</taxon>
        <taxon>Eurotiales</taxon>
        <taxon>Aspergillaceae</taxon>
        <taxon>Aspergillus</taxon>
        <taxon>Aspergillus subgen. Nidulantes</taxon>
    </lineage>
</organism>
<name>A0ABR4KQA0_9EURO</name>
<comment type="caution">
    <text evidence="1">The sequence shown here is derived from an EMBL/GenBank/DDBJ whole genome shotgun (WGS) entry which is preliminary data.</text>
</comment>
<feature type="non-terminal residue" evidence="1">
    <location>
        <position position="218"/>
    </location>
</feature>